<keyword evidence="1" id="KW-1188">Viral release from host cell</keyword>
<comment type="caution">
    <text evidence="5">The sequence shown here is derived from an EMBL/GenBank/DDBJ whole genome shotgun (WGS) entry which is preliminary data.</text>
</comment>
<dbReference type="NCBIfam" id="TIGR01543">
    <property type="entry name" value="proheadase_HK97"/>
    <property type="match status" value="1"/>
</dbReference>
<dbReference type="Proteomes" id="UP000239434">
    <property type="component" value="Unassembled WGS sequence"/>
</dbReference>
<evidence type="ECO:0000313" key="5">
    <source>
        <dbReference type="EMBL" id="PRD45797.1"/>
    </source>
</evidence>
<dbReference type="GO" id="GO:0008233">
    <property type="term" value="F:peptidase activity"/>
    <property type="evidence" value="ECO:0007669"/>
    <property type="project" value="UniProtKB-KW"/>
</dbReference>
<dbReference type="RefSeq" id="WP_105740095.1">
    <property type="nucleotide sequence ID" value="NZ_PVBR01000001.1"/>
</dbReference>
<gene>
    <name evidence="5" type="ORF">C5748_01195</name>
</gene>
<proteinExistence type="predicted"/>
<evidence type="ECO:0000313" key="6">
    <source>
        <dbReference type="Proteomes" id="UP000239434"/>
    </source>
</evidence>
<accession>A0A2S9IZ44</accession>
<feature type="domain" description="Prohead serine protease" evidence="4">
    <location>
        <begin position="30"/>
        <end position="167"/>
    </location>
</feature>
<sequence>MKAEQAKLRPKLQLETKLAGLALEQVDIDGSFSGYASLFGEVDLGQDIIEPGAFARSLKTRGTSGIRMLWQHDANEPIGVWTVIREDARGLYVEGRLAKGVPRARDALELMRSGALDGLSVGFRTARARKEARTGIRRIIEADLWEISVVTFPMLPSARISSVKATMLPTTREFERWLTRDAGFSRSEARIVIAKGYAAVAGTNADGRDAVSASPETLAGRIRAAARQIS</sequence>
<evidence type="ECO:0000256" key="1">
    <source>
        <dbReference type="ARBA" id="ARBA00022612"/>
    </source>
</evidence>
<dbReference type="InterPro" id="IPR054613">
    <property type="entry name" value="Peptidase_S78_dom"/>
</dbReference>
<evidence type="ECO:0000259" key="4">
    <source>
        <dbReference type="Pfam" id="PF04586"/>
    </source>
</evidence>
<dbReference type="SUPFAM" id="SSF50789">
    <property type="entry name" value="Herpes virus serine proteinase, assemblin"/>
    <property type="match status" value="1"/>
</dbReference>
<dbReference type="Pfam" id="PF04586">
    <property type="entry name" value="Peptidase_S78"/>
    <property type="match status" value="1"/>
</dbReference>
<protein>
    <submittedName>
        <fullName evidence="5">HK97 family phage prohead protease</fullName>
    </submittedName>
</protein>
<organism evidence="5 6">
    <name type="scientific">Phyllobacterium phragmitis</name>
    <dbReference type="NCBI Taxonomy" id="2670329"/>
    <lineage>
        <taxon>Bacteria</taxon>
        <taxon>Pseudomonadati</taxon>
        <taxon>Pseudomonadota</taxon>
        <taxon>Alphaproteobacteria</taxon>
        <taxon>Hyphomicrobiales</taxon>
        <taxon>Phyllobacteriaceae</taxon>
        <taxon>Phyllobacterium</taxon>
    </lineage>
</organism>
<evidence type="ECO:0000256" key="3">
    <source>
        <dbReference type="ARBA" id="ARBA00022801"/>
    </source>
</evidence>
<keyword evidence="3" id="KW-0378">Hydrolase</keyword>
<keyword evidence="2 5" id="KW-0645">Protease</keyword>
<evidence type="ECO:0000256" key="2">
    <source>
        <dbReference type="ARBA" id="ARBA00022670"/>
    </source>
</evidence>
<dbReference type="InterPro" id="IPR006433">
    <property type="entry name" value="Prohead_protease"/>
</dbReference>
<dbReference type="AlphaFoldDB" id="A0A2S9IZ44"/>
<keyword evidence="6" id="KW-1185">Reference proteome</keyword>
<dbReference type="EMBL" id="PVBR01000001">
    <property type="protein sequence ID" value="PRD45797.1"/>
    <property type="molecule type" value="Genomic_DNA"/>
</dbReference>
<reference evidence="5 6" key="1">
    <citation type="submission" date="2018-02" db="EMBL/GenBank/DDBJ databases">
        <title>The draft genome of Phyllobacterium sp. 1N-3.</title>
        <authorList>
            <person name="Liu L."/>
            <person name="Li L."/>
            <person name="Zhang X."/>
            <person name="Wang T."/>
            <person name="Liang L."/>
        </authorList>
    </citation>
    <scope>NUCLEOTIDE SEQUENCE [LARGE SCALE GENOMIC DNA]</scope>
    <source>
        <strain evidence="5 6">1N-3</strain>
    </source>
</reference>
<name>A0A2S9IZ44_9HYPH</name>
<dbReference type="GO" id="GO:0006508">
    <property type="term" value="P:proteolysis"/>
    <property type="evidence" value="ECO:0007669"/>
    <property type="project" value="UniProtKB-KW"/>
</dbReference>